<dbReference type="InterPro" id="IPR010131">
    <property type="entry name" value="MdtP/NodT-like"/>
</dbReference>
<dbReference type="SUPFAM" id="SSF56954">
    <property type="entry name" value="Outer membrane efflux proteins (OEP)"/>
    <property type="match status" value="1"/>
</dbReference>
<dbReference type="Pfam" id="PF02321">
    <property type="entry name" value="OEP"/>
    <property type="match status" value="2"/>
</dbReference>
<keyword evidence="2" id="KW-0564">Palmitate</keyword>
<dbReference type="Gene3D" id="2.20.200.10">
    <property type="entry name" value="Outer membrane efflux proteins (OEP)"/>
    <property type="match status" value="1"/>
</dbReference>
<gene>
    <name evidence="3" type="ORF">AF80_06570</name>
</gene>
<dbReference type="GO" id="GO:0015562">
    <property type="term" value="F:efflux transmembrane transporter activity"/>
    <property type="evidence" value="ECO:0007669"/>
    <property type="project" value="InterPro"/>
</dbReference>
<evidence type="ECO:0000256" key="2">
    <source>
        <dbReference type="RuleBase" id="RU362097"/>
    </source>
</evidence>
<accession>A0A0G9KS90</accession>
<dbReference type="RefSeq" id="WP_046998339.1">
    <property type="nucleotide sequence ID" value="NZ_JAIW01000045.1"/>
</dbReference>
<dbReference type="PATRIC" id="fig|1447263.3.peg.1284"/>
<comment type="similarity">
    <text evidence="1 2">Belongs to the outer membrane factor (OMF) (TC 1.B.17) family.</text>
</comment>
<keyword evidence="2" id="KW-1134">Transmembrane beta strand</keyword>
<evidence type="ECO:0000313" key="4">
    <source>
        <dbReference type="Proteomes" id="UP000035154"/>
    </source>
</evidence>
<dbReference type="Gene3D" id="1.20.1600.10">
    <property type="entry name" value="Outer membrane efflux proteins (OEP)"/>
    <property type="match status" value="1"/>
</dbReference>
<evidence type="ECO:0000313" key="3">
    <source>
        <dbReference type="EMBL" id="KLE09467.1"/>
    </source>
</evidence>
<evidence type="ECO:0000256" key="1">
    <source>
        <dbReference type="ARBA" id="ARBA00007613"/>
    </source>
</evidence>
<dbReference type="PANTHER" id="PTHR30203">
    <property type="entry name" value="OUTER MEMBRANE CATION EFFLUX PROTEIN"/>
    <property type="match status" value="1"/>
</dbReference>
<reference evidence="3 4" key="1">
    <citation type="submission" date="2014-01" db="EMBL/GenBank/DDBJ databases">
        <title>Development of a Comparative Genomic Fingerprinting Assay for High Resolution Genotyping of Arcobacter butzleri.</title>
        <authorList>
            <person name="Webb A.L."/>
            <person name="Inglis G.D."/>
            <person name="Kruczkiewicz P."/>
            <person name="Selinger L.B."/>
            <person name="Taboada E.N."/>
        </authorList>
    </citation>
    <scope>NUCLEOTIDE SEQUENCE [LARGE SCALE GENOMIC DNA]</scope>
    <source>
        <strain evidence="3 4">L355</strain>
    </source>
</reference>
<name>A0A0G9KS90_9BACT</name>
<dbReference type="EMBL" id="JAIW01000045">
    <property type="protein sequence ID" value="KLE09467.1"/>
    <property type="molecule type" value="Genomic_DNA"/>
</dbReference>
<dbReference type="NCBIfam" id="TIGR01845">
    <property type="entry name" value="outer_NodT"/>
    <property type="match status" value="1"/>
</dbReference>
<dbReference type="AlphaFoldDB" id="A0A0G9KS90"/>
<comment type="caution">
    <text evidence="3">The sequence shown here is derived from an EMBL/GenBank/DDBJ whole genome shotgun (WGS) entry which is preliminary data.</text>
</comment>
<dbReference type="PANTHER" id="PTHR30203:SF32">
    <property type="entry name" value="CATION EFFLUX SYSTEM PROTEIN CUSC"/>
    <property type="match status" value="1"/>
</dbReference>
<dbReference type="InterPro" id="IPR003423">
    <property type="entry name" value="OMP_efflux"/>
</dbReference>
<proteinExistence type="inferred from homology"/>
<dbReference type="PROSITE" id="PS51257">
    <property type="entry name" value="PROKAR_LIPOPROTEIN"/>
    <property type="match status" value="1"/>
</dbReference>
<keyword evidence="2" id="KW-0472">Membrane</keyword>
<organism evidence="3 4">
    <name type="scientific">Aliarcobacter butzleri L355</name>
    <dbReference type="NCBI Taxonomy" id="1447263"/>
    <lineage>
        <taxon>Bacteria</taxon>
        <taxon>Pseudomonadati</taxon>
        <taxon>Campylobacterota</taxon>
        <taxon>Epsilonproteobacteria</taxon>
        <taxon>Campylobacterales</taxon>
        <taxon>Arcobacteraceae</taxon>
        <taxon>Aliarcobacter</taxon>
    </lineage>
</organism>
<keyword evidence="2" id="KW-0812">Transmembrane</keyword>
<keyword evidence="2" id="KW-0449">Lipoprotein</keyword>
<comment type="subcellular location">
    <subcellularLocation>
        <location evidence="2">Cell membrane</location>
        <topology evidence="2">Lipid-anchor</topology>
    </subcellularLocation>
</comment>
<protein>
    <submittedName>
        <fullName evidence="3">RND transporter</fullName>
    </submittedName>
</protein>
<sequence>MFKFLFILINIFIFTGCSLKPEIEYNDSVIPTELKNSSDKNSNLEYMQPDWESFVKNDKLKELIKIALENNRDLKIAILNIESARATYRVEKAKYFPSIDAKANNTNARDVTSNNNTEISRTYSAKFGASYELDLFGKTRSLNDSALESYLATKYAATSTKISLISEIINTWNTLSSNIEHLKILEDSIANLKLSTQLTQKKFDMGIILIDDVLSSKTSLKEAEVTLLNYKTVVEKNKNMLELLVSATIPENLLPTSFKDTENSLMLIQAGISSKVLYSRPDIIQAEYNLKAKNANIGAARAAFFPSITLTADYGLASNSLSSLFSGNNQTVWSFIPSINLPIFKGGENIANLDYANAQQKIALAQYEKTIQTAFKDVSDALVERANISEQLNAQEDLVNTAKKSYEVSLNSYKYGIGNYLNVLISQKKFFDSQRALIDTKLSELINRVSLYTSLGGNEKID</sequence>
<dbReference type="GO" id="GO:0005886">
    <property type="term" value="C:plasma membrane"/>
    <property type="evidence" value="ECO:0007669"/>
    <property type="project" value="UniProtKB-SubCell"/>
</dbReference>
<dbReference type="Proteomes" id="UP000035154">
    <property type="component" value="Unassembled WGS sequence"/>
</dbReference>